<dbReference type="Pfam" id="PF00005">
    <property type="entry name" value="ABC_tran"/>
    <property type="match status" value="1"/>
</dbReference>
<dbReference type="AlphaFoldDB" id="D4H3U5"/>
<accession>D4H3U5</accession>
<dbReference type="InterPro" id="IPR003593">
    <property type="entry name" value="AAA+_ATPase"/>
</dbReference>
<keyword evidence="2" id="KW-0813">Transport</keyword>
<evidence type="ECO:0000313" key="8">
    <source>
        <dbReference type="Proteomes" id="UP000002012"/>
    </source>
</evidence>
<dbReference type="Proteomes" id="UP000002012">
    <property type="component" value="Chromosome"/>
</dbReference>
<dbReference type="InterPro" id="IPR000644">
    <property type="entry name" value="CBS_dom"/>
</dbReference>
<dbReference type="GO" id="GO:0005524">
    <property type="term" value="F:ATP binding"/>
    <property type="evidence" value="ECO:0007669"/>
    <property type="project" value="UniProtKB-KW"/>
</dbReference>
<evidence type="ECO:0000313" key="7">
    <source>
        <dbReference type="EMBL" id="ADD69197.1"/>
    </source>
</evidence>
<dbReference type="Gene3D" id="3.40.50.300">
    <property type="entry name" value="P-loop containing nucleotide triphosphate hydrolases"/>
    <property type="match status" value="1"/>
</dbReference>
<dbReference type="EMBL" id="CP001968">
    <property type="protein sequence ID" value="ADD69197.1"/>
    <property type="molecule type" value="Genomic_DNA"/>
</dbReference>
<dbReference type="GO" id="GO:0016887">
    <property type="term" value="F:ATP hydrolysis activity"/>
    <property type="evidence" value="ECO:0007669"/>
    <property type="project" value="InterPro"/>
</dbReference>
<dbReference type="PANTHER" id="PTHR43117">
    <property type="entry name" value="OSMOPROTECTANT IMPORT ATP-BINDING PROTEIN OSMV"/>
    <property type="match status" value="1"/>
</dbReference>
<evidence type="ECO:0000256" key="2">
    <source>
        <dbReference type="ARBA" id="ARBA00022448"/>
    </source>
</evidence>
<dbReference type="SUPFAM" id="SSF54631">
    <property type="entry name" value="CBS-domain pair"/>
    <property type="match status" value="1"/>
</dbReference>
<dbReference type="SMART" id="SM00382">
    <property type="entry name" value="AAA"/>
    <property type="match status" value="1"/>
</dbReference>
<dbReference type="InterPro" id="IPR027417">
    <property type="entry name" value="P-loop_NTPase"/>
</dbReference>
<dbReference type="InParanoid" id="D4H3U5"/>
<name>D4H3U5_DENA2</name>
<keyword evidence="8" id="KW-1185">Reference proteome</keyword>
<protein>
    <submittedName>
        <fullName evidence="7">Glycine betaine/L-proline ABC transporter, ATPase subunit</fullName>
    </submittedName>
</protein>
<feature type="domain" description="ABC transporter" evidence="6">
    <location>
        <begin position="2"/>
        <end position="235"/>
    </location>
</feature>
<organism evidence="7 8">
    <name type="scientific">Denitrovibrio acetiphilus (strain DSM 12809 / NBRC 114555 / N2460)</name>
    <dbReference type="NCBI Taxonomy" id="522772"/>
    <lineage>
        <taxon>Bacteria</taxon>
        <taxon>Pseudomonadati</taxon>
        <taxon>Deferribacterota</taxon>
        <taxon>Deferribacteres</taxon>
        <taxon>Deferribacterales</taxon>
        <taxon>Geovibrionaceae</taxon>
        <taxon>Denitrovibrio</taxon>
    </lineage>
</organism>
<keyword evidence="4" id="KW-0547">Nucleotide-binding</keyword>
<evidence type="ECO:0000256" key="3">
    <source>
        <dbReference type="ARBA" id="ARBA00022737"/>
    </source>
</evidence>
<evidence type="ECO:0000256" key="1">
    <source>
        <dbReference type="ARBA" id="ARBA00005417"/>
    </source>
</evidence>
<dbReference type="GO" id="GO:0031460">
    <property type="term" value="P:glycine betaine transport"/>
    <property type="evidence" value="ECO:0007669"/>
    <property type="project" value="InterPro"/>
</dbReference>
<dbReference type="SUPFAM" id="SSF52540">
    <property type="entry name" value="P-loop containing nucleoside triphosphate hydrolases"/>
    <property type="match status" value="1"/>
</dbReference>
<dbReference type="PaxDb" id="522772-Dacet_2436"/>
<dbReference type="InterPro" id="IPR046342">
    <property type="entry name" value="CBS_dom_sf"/>
</dbReference>
<dbReference type="InterPro" id="IPR003439">
    <property type="entry name" value="ABC_transporter-like_ATP-bd"/>
</dbReference>
<dbReference type="GO" id="GO:0016020">
    <property type="term" value="C:membrane"/>
    <property type="evidence" value="ECO:0007669"/>
    <property type="project" value="InterPro"/>
</dbReference>
<dbReference type="PROSITE" id="PS00211">
    <property type="entry name" value="ABC_TRANSPORTER_1"/>
    <property type="match status" value="1"/>
</dbReference>
<dbReference type="RefSeq" id="WP_013011698.1">
    <property type="nucleotide sequence ID" value="NC_013943.1"/>
</dbReference>
<dbReference type="eggNOG" id="COG0517">
    <property type="taxonomic scope" value="Bacteria"/>
</dbReference>
<dbReference type="PANTHER" id="PTHR43117:SF4">
    <property type="entry name" value="OSMOPROTECTANT IMPORT ATP-BINDING PROTEIN OSMV"/>
    <property type="match status" value="1"/>
</dbReference>
<sequence length="360" mass="39595" precursor="true">MIELRELSKKYGEATAVDGISLSINEGEMCVLIGPSGCGKSTTLKMINRMIDMSSGDVYVRGQNIKDQKAEILRRRIGYVIQSIGLFPHMTVGENIAVVPKLLKWKDEKIKAQVDSLLELVELGAEYADKYPSQLSGGEAQRVGVARALAAEPEILLMDEPFGALDPVTRESLQKGLLRIQKKLKKTVVFVTHDIDEAVRLATKIAIMKDGRIMQYDTPQNILSSPADKFTAKFVGKDRALKNLSRKYANEIMEKTAVVSLHAEMSEAETLFDGKVYLWVVNDEGELKGWLNKSDNSGGDCVEDNMSEVDTAEYSISEDSTLKDALSKLVMHGVVVLPVTKGDVVVGEVDIQKILEAGSE</sequence>
<dbReference type="PROSITE" id="PS50893">
    <property type="entry name" value="ABC_TRANSPORTER_2"/>
    <property type="match status" value="1"/>
</dbReference>
<dbReference type="InterPro" id="IPR017871">
    <property type="entry name" value="ABC_transporter-like_CS"/>
</dbReference>
<reference evidence="7 8" key="1">
    <citation type="journal article" date="2010" name="Stand. Genomic Sci.">
        <title>Complete genome sequence of Denitrovibrio acetiphilus type strain (N2460).</title>
        <authorList>
            <person name="Kiss H."/>
            <person name="Lang E."/>
            <person name="Lapidus A."/>
            <person name="Copeland A."/>
            <person name="Nolan M."/>
            <person name="Glavina Del Rio T."/>
            <person name="Chen F."/>
            <person name="Lucas S."/>
            <person name="Tice H."/>
            <person name="Cheng J.F."/>
            <person name="Han C."/>
            <person name="Goodwin L."/>
            <person name="Pitluck S."/>
            <person name="Liolios K."/>
            <person name="Pati A."/>
            <person name="Ivanova N."/>
            <person name="Mavromatis K."/>
            <person name="Chen A."/>
            <person name="Palaniappan K."/>
            <person name="Land M."/>
            <person name="Hauser L."/>
            <person name="Chang Y.J."/>
            <person name="Jeffries C.D."/>
            <person name="Detter J.C."/>
            <person name="Brettin T."/>
            <person name="Spring S."/>
            <person name="Rohde M."/>
            <person name="Goker M."/>
            <person name="Woyke T."/>
            <person name="Bristow J."/>
            <person name="Eisen J.A."/>
            <person name="Markowitz V."/>
            <person name="Hugenholtz P."/>
            <person name="Kyrpides N.C."/>
            <person name="Klenk H.P."/>
        </authorList>
    </citation>
    <scope>NUCLEOTIDE SEQUENCE [LARGE SCALE GENOMIC DNA]</scope>
    <source>
        <strain evidence="8">DSM 12809 / NBRC 114555 / N2460</strain>
    </source>
</reference>
<dbReference type="FunCoup" id="D4H3U5">
    <property type="interactions" value="178"/>
</dbReference>
<dbReference type="HOGENOM" id="CLU_000604_2_2_0"/>
<dbReference type="InterPro" id="IPR005892">
    <property type="entry name" value="Gly-betaine_transp_ATP-bd"/>
</dbReference>
<dbReference type="eggNOG" id="COG1125">
    <property type="taxonomic scope" value="Bacteria"/>
</dbReference>
<comment type="similarity">
    <text evidence="1">Belongs to the ABC transporter superfamily.</text>
</comment>
<proteinExistence type="inferred from homology"/>
<keyword evidence="3" id="KW-0677">Repeat</keyword>
<keyword evidence="5" id="KW-0067">ATP-binding</keyword>
<evidence type="ECO:0000256" key="4">
    <source>
        <dbReference type="ARBA" id="ARBA00022741"/>
    </source>
</evidence>
<evidence type="ECO:0000259" key="6">
    <source>
        <dbReference type="PROSITE" id="PS50893"/>
    </source>
</evidence>
<dbReference type="NCBIfam" id="TIGR01186">
    <property type="entry name" value="proV"/>
    <property type="match status" value="1"/>
</dbReference>
<gene>
    <name evidence="7" type="ordered locus">Dacet_2436</name>
</gene>
<dbReference type="Gene3D" id="3.10.580.10">
    <property type="entry name" value="CBS-domain"/>
    <property type="match status" value="1"/>
</dbReference>
<dbReference type="OrthoDB" id="9802264at2"/>
<dbReference type="FunFam" id="3.40.50.300:FF:000425">
    <property type="entry name" value="Probable ABC transporter, ATP-binding subunit"/>
    <property type="match status" value="1"/>
</dbReference>
<dbReference type="Pfam" id="PF00571">
    <property type="entry name" value="CBS"/>
    <property type="match status" value="1"/>
</dbReference>
<evidence type="ECO:0000256" key="5">
    <source>
        <dbReference type="ARBA" id="ARBA00022840"/>
    </source>
</evidence>
<dbReference type="STRING" id="522772.Dacet_2436"/>
<dbReference type="KEGG" id="dap:Dacet_2436"/>